<dbReference type="EMBL" id="BSCH01000013">
    <property type="protein sequence ID" value="GLG90727.1"/>
    <property type="molecule type" value="Genomic_DNA"/>
</dbReference>
<comment type="caution">
    <text evidence="2">The sequence shown here is derived from an EMBL/GenBank/DDBJ whole genome shotgun (WGS) entry which is preliminary data.</text>
</comment>
<evidence type="ECO:0000313" key="4">
    <source>
        <dbReference type="Proteomes" id="UP001145145"/>
    </source>
</evidence>
<accession>A0A9W6FI32</accession>
<dbReference type="Proteomes" id="UP001145094">
    <property type="component" value="Unassembled WGS sequence"/>
</dbReference>
<reference evidence="1" key="2">
    <citation type="submission" date="2022-11" db="EMBL/GenBank/DDBJ databases">
        <title>Draft genome sequence of Sellimonas catena strain 12EGH17.</title>
        <authorList>
            <person name="Hisatomi A."/>
            <person name="Ohkuma M."/>
            <person name="Sakamoto M."/>
        </authorList>
    </citation>
    <scope>NUCLEOTIDE SEQUENCE</scope>
    <source>
        <strain evidence="1">12EGH17</strain>
    </source>
</reference>
<organism evidence="2 3">
    <name type="scientific">Sellimonas catena</name>
    <dbReference type="NCBI Taxonomy" id="2994035"/>
    <lineage>
        <taxon>Bacteria</taxon>
        <taxon>Bacillati</taxon>
        <taxon>Bacillota</taxon>
        <taxon>Clostridia</taxon>
        <taxon>Lachnospirales</taxon>
        <taxon>Lachnospiraceae</taxon>
        <taxon>Sellimonas</taxon>
    </lineage>
</organism>
<evidence type="ECO:0000313" key="2">
    <source>
        <dbReference type="EMBL" id="GLG90727.1"/>
    </source>
</evidence>
<name>A0A9W6FI32_9FIRM</name>
<evidence type="ECO:0000313" key="1">
    <source>
        <dbReference type="EMBL" id="GLG04017.1"/>
    </source>
</evidence>
<dbReference type="Proteomes" id="UP001145145">
    <property type="component" value="Unassembled WGS sequence"/>
</dbReference>
<keyword evidence="4" id="KW-1185">Reference proteome</keyword>
<proteinExistence type="predicted"/>
<reference evidence="2" key="4">
    <citation type="submission" date="2022-11" db="EMBL/GenBank/DDBJ databases">
        <title>Draft genome sequence of Sellimonas catena strain 18CBH55.</title>
        <authorList>
            <person name="Atsushi H."/>
            <person name="Moriya O."/>
            <person name="Mitsuo S."/>
        </authorList>
    </citation>
    <scope>NUCLEOTIDE SEQUENCE</scope>
    <source>
        <strain evidence="2">18CBH55</strain>
    </source>
</reference>
<dbReference type="EMBL" id="BSBO01000009">
    <property type="protein sequence ID" value="GLG04017.1"/>
    <property type="molecule type" value="Genomic_DNA"/>
</dbReference>
<reference evidence="2 4" key="5">
    <citation type="journal article" date="2023" name="Int. J. Syst. Evol. Microbiol.">
        <title>Sellimonas catena sp. nov., isolated from human faeces.</title>
        <authorList>
            <person name="Hisatomi A."/>
            <person name="Ohkuma M."/>
            <person name="Sakamoto M."/>
        </authorList>
    </citation>
    <scope>NUCLEOTIDE SEQUENCE</scope>
    <source>
        <strain evidence="1 4">12EGH17</strain>
        <strain evidence="2">18CBH55</strain>
    </source>
</reference>
<reference evidence="2" key="3">
    <citation type="submission" date="2022-11" db="EMBL/GenBank/DDBJ databases">
        <title>Draft genome sequence of Sellimonas catena strain 18CBH55.</title>
        <authorList>
            <person name="Hisatomi A."/>
            <person name="Ohkuma M."/>
            <person name="Sakamoto M."/>
        </authorList>
    </citation>
    <scope>NUCLEOTIDE SEQUENCE</scope>
    <source>
        <strain evidence="2">18CBH55</strain>
    </source>
</reference>
<sequence>MKKIAVVFPGVGYHADKPLLYYSRKIVGRYGYEIVCADYGQLPSGIKGDAKKMYAAYEQALEKITGQLSGIDFGSYDKVLFLSKSIGTALAASYDAINRIGAGHVYYTPVEASFQAIGTEGIVFHGTGDDWAKTEVIVSECEKRKIPLYLTEHANHSMETGETLRDLEIMREIMEKTEDYIREFSERNE</sequence>
<evidence type="ECO:0000313" key="3">
    <source>
        <dbReference type="Proteomes" id="UP001145094"/>
    </source>
</evidence>
<reference evidence="1" key="1">
    <citation type="submission" date="2022-11" db="EMBL/GenBank/DDBJ databases">
        <title>Draft genome sequence of Sellimonas catena strain 12EGH17.</title>
        <authorList>
            <person name="Atsushi H."/>
            <person name="Moriya O."/>
            <person name="Mitsuo S."/>
        </authorList>
    </citation>
    <scope>NUCLEOTIDE SEQUENCE</scope>
    <source>
        <strain evidence="1">12EGH17</strain>
    </source>
</reference>
<dbReference type="GO" id="GO:0016787">
    <property type="term" value="F:hydrolase activity"/>
    <property type="evidence" value="ECO:0007669"/>
    <property type="project" value="UniProtKB-KW"/>
</dbReference>
<keyword evidence="2" id="KW-0378">Hydrolase</keyword>
<dbReference type="RefSeq" id="WP_281845465.1">
    <property type="nucleotide sequence ID" value="NZ_BSBO01000009.1"/>
</dbReference>
<gene>
    <name evidence="1" type="ORF">Selli1_11910</name>
    <name evidence="2" type="ORF">Selli2_21540</name>
</gene>
<protein>
    <submittedName>
        <fullName evidence="2">Alpha/beta hydrolase</fullName>
    </submittedName>
</protein>
<dbReference type="AlphaFoldDB" id="A0A9W6FI32"/>